<accession>A0A1C4UR14</accession>
<evidence type="ECO:0000313" key="1">
    <source>
        <dbReference type="EMBL" id="SCE74074.1"/>
    </source>
</evidence>
<sequence>MPTILAHRAPNTPAPVRYPPPMASKGNAALEAMIGEATVDTDGHEDERTGLFAMLEEHLAVPFTTTVLGVEVTVGKIELAADSIVAVCARGRHRQRVGLLDLPLPTPAPEGAAWIDAYRHWAGR</sequence>
<evidence type="ECO:0008006" key="3">
    <source>
        <dbReference type="Google" id="ProtNLM"/>
    </source>
</evidence>
<dbReference type="EMBL" id="LT607409">
    <property type="protein sequence ID" value="SCE74074.1"/>
    <property type="molecule type" value="Genomic_DNA"/>
</dbReference>
<protein>
    <recommendedName>
        <fullName evidence="3">Calcium binding</fullName>
    </recommendedName>
</protein>
<reference evidence="2" key="1">
    <citation type="submission" date="2016-06" db="EMBL/GenBank/DDBJ databases">
        <authorList>
            <person name="Varghese N."/>
            <person name="Submissions Spin"/>
        </authorList>
    </citation>
    <scope>NUCLEOTIDE SEQUENCE [LARGE SCALE GENOMIC DNA]</scope>
    <source>
        <strain evidence="2">DSM 45160</strain>
    </source>
</reference>
<proteinExistence type="predicted"/>
<organism evidence="1 2">
    <name type="scientific">Micromonospora chokoriensis</name>
    <dbReference type="NCBI Taxonomy" id="356851"/>
    <lineage>
        <taxon>Bacteria</taxon>
        <taxon>Bacillati</taxon>
        <taxon>Actinomycetota</taxon>
        <taxon>Actinomycetes</taxon>
        <taxon>Micromonosporales</taxon>
        <taxon>Micromonosporaceae</taxon>
        <taxon>Micromonospora</taxon>
    </lineage>
</organism>
<gene>
    <name evidence="1" type="ORF">GA0070612_0663</name>
</gene>
<keyword evidence="2" id="KW-1185">Reference proteome</keyword>
<evidence type="ECO:0000313" key="2">
    <source>
        <dbReference type="Proteomes" id="UP000198224"/>
    </source>
</evidence>
<name>A0A1C4UR14_9ACTN</name>
<dbReference type="Proteomes" id="UP000198224">
    <property type="component" value="Chromosome I"/>
</dbReference>
<dbReference type="AlphaFoldDB" id="A0A1C4UR14"/>